<keyword evidence="1 5" id="KW-0479">Metal-binding</keyword>
<feature type="binding site" evidence="5">
    <location>
        <position position="174"/>
    </location>
    <ligand>
        <name>Mg(2+)</name>
        <dbReference type="ChEBI" id="CHEBI:18420"/>
    </ligand>
</feature>
<comment type="catalytic activity">
    <reaction evidence="5">
        <text>2-phosphoglycolate + H2O = glycolate + phosphate</text>
        <dbReference type="Rhea" id="RHEA:14369"/>
        <dbReference type="ChEBI" id="CHEBI:15377"/>
        <dbReference type="ChEBI" id="CHEBI:29805"/>
        <dbReference type="ChEBI" id="CHEBI:43474"/>
        <dbReference type="ChEBI" id="CHEBI:58033"/>
        <dbReference type="EC" id="3.1.3.18"/>
    </reaction>
</comment>
<evidence type="ECO:0000256" key="1">
    <source>
        <dbReference type="ARBA" id="ARBA00022723"/>
    </source>
</evidence>
<dbReference type="EC" id="3.1.3.18" evidence="5 6"/>
<comment type="function">
    <text evidence="5">Catalyzes the dephosphorylation of 2-phosphoglycolate.</text>
</comment>
<feature type="active site" description="Nucleophile" evidence="5">
    <location>
        <position position="10"/>
    </location>
</feature>
<dbReference type="HAMAP" id="MF_01419">
    <property type="entry name" value="GPH_hydrolase_arch"/>
    <property type="match status" value="1"/>
</dbReference>
<dbReference type="SUPFAM" id="SSF56784">
    <property type="entry name" value="HAD-like"/>
    <property type="match status" value="1"/>
</dbReference>
<dbReference type="CDD" id="cd07514">
    <property type="entry name" value="HAD_Pase"/>
    <property type="match status" value="1"/>
</dbReference>
<keyword evidence="4 5" id="KW-0119">Carbohydrate metabolism</keyword>
<keyword evidence="3 5" id="KW-0460">Magnesium</keyword>
<feature type="binding site" evidence="5">
    <location>
        <position position="151"/>
    </location>
    <ligand>
        <name>substrate</name>
    </ligand>
</feature>
<dbReference type="Gene3D" id="3.90.1070.10">
    <property type="match status" value="1"/>
</dbReference>
<feature type="binding site" evidence="5">
    <location>
        <position position="10"/>
    </location>
    <ligand>
        <name>Mg(2+)</name>
        <dbReference type="ChEBI" id="CHEBI:18420"/>
    </ligand>
</feature>
<comment type="similarity">
    <text evidence="5">Belongs to the archaeal SPP-like hydrolase family.</text>
</comment>
<comment type="cofactor">
    <cofactor evidence="5">
        <name>Mg(2+)</name>
        <dbReference type="ChEBI" id="CHEBI:18420"/>
    </cofactor>
</comment>
<dbReference type="Proteomes" id="UP000001059">
    <property type="component" value="Chromosome"/>
</dbReference>
<evidence type="ECO:0000256" key="4">
    <source>
        <dbReference type="ARBA" id="ARBA00023277"/>
    </source>
</evidence>
<dbReference type="AlphaFoldDB" id="D5E9D0"/>
<gene>
    <name evidence="7" type="ordered locus">Mmah_0249</name>
</gene>
<evidence type="ECO:0000256" key="2">
    <source>
        <dbReference type="ARBA" id="ARBA00022801"/>
    </source>
</evidence>
<dbReference type="Pfam" id="PF08282">
    <property type="entry name" value="Hydrolase_3"/>
    <property type="match status" value="2"/>
</dbReference>
<dbReference type="Gene3D" id="3.40.50.1000">
    <property type="entry name" value="HAD superfamily/HAD-like"/>
    <property type="match status" value="1"/>
</dbReference>
<dbReference type="NCBIfam" id="TIGR01482">
    <property type="entry name" value="SPP-subfamily"/>
    <property type="match status" value="1"/>
</dbReference>
<keyword evidence="8" id="KW-1185">Reference proteome</keyword>
<evidence type="ECO:0000313" key="8">
    <source>
        <dbReference type="Proteomes" id="UP000001059"/>
    </source>
</evidence>
<dbReference type="InterPro" id="IPR023214">
    <property type="entry name" value="HAD_sf"/>
</dbReference>
<feature type="binding site" evidence="5">
    <location>
        <position position="178"/>
    </location>
    <ligand>
        <name>Mg(2+)</name>
        <dbReference type="ChEBI" id="CHEBI:18420"/>
    </ligand>
</feature>
<organism evidence="7 8">
    <name type="scientific">Methanohalophilus mahii (strain ATCC 35705 / DSM 5219 / SLP)</name>
    <dbReference type="NCBI Taxonomy" id="547558"/>
    <lineage>
        <taxon>Archaea</taxon>
        <taxon>Methanobacteriati</taxon>
        <taxon>Methanobacteriota</taxon>
        <taxon>Stenosarchaea group</taxon>
        <taxon>Methanomicrobia</taxon>
        <taxon>Methanosarcinales</taxon>
        <taxon>Methanosarcinaceae</taxon>
        <taxon>Methanohalophilus</taxon>
    </lineage>
</organism>
<dbReference type="GO" id="GO:0008967">
    <property type="term" value="F:phosphoglycolate phosphatase activity"/>
    <property type="evidence" value="ECO:0007669"/>
    <property type="project" value="UniProtKB-UniRule"/>
</dbReference>
<dbReference type="InterPro" id="IPR006379">
    <property type="entry name" value="HAD-SF_hydro_IIB"/>
</dbReference>
<protein>
    <recommendedName>
        <fullName evidence="5 6">Phosphoglycolate phosphatase</fullName>
        <shortName evidence="5">PGP</shortName>
        <shortName evidence="5">PGPase</shortName>
        <ecNumber evidence="5 6">3.1.3.18</ecNumber>
    </recommendedName>
</protein>
<dbReference type="PANTHER" id="PTHR10000:SF8">
    <property type="entry name" value="HAD SUPERFAMILY HYDROLASE-LIKE, TYPE 3"/>
    <property type="match status" value="1"/>
</dbReference>
<evidence type="ECO:0000256" key="6">
    <source>
        <dbReference type="NCBIfam" id="TIGR01487"/>
    </source>
</evidence>
<reference evidence="7 8" key="1">
    <citation type="submission" date="2010-03" db="EMBL/GenBank/DDBJ databases">
        <title>The complete genome of Methanohalophilus mahii DSM 5219.</title>
        <authorList>
            <consortium name="US DOE Joint Genome Institute (JGI-PGF)"/>
            <person name="Lucas S."/>
            <person name="Copeland A."/>
            <person name="Lapidus A."/>
            <person name="Glavina del Rio T."/>
            <person name="Dalin E."/>
            <person name="Tice H."/>
            <person name="Bruce D."/>
            <person name="Goodwin L."/>
            <person name="Pitluck S."/>
            <person name="Kyrpides N."/>
            <person name="Mavromatis K."/>
            <person name="Ivanova N."/>
            <person name="Lykidis A."/>
            <person name="Saunders E."/>
            <person name="Brettin T."/>
            <person name="Detter J.C."/>
            <person name="Han C."/>
            <person name="Land M."/>
            <person name="Hauser L."/>
            <person name="Markowitz V."/>
            <person name="Cheng J.-F."/>
            <person name="Hugenholtz P."/>
            <person name="Woyke T."/>
            <person name="Wu D."/>
            <person name="Spring S."/>
            <person name="Schneider S."/>
            <person name="Schroeder M."/>
            <person name="Klenk H.-P."/>
            <person name="Eisen J.A."/>
        </authorList>
    </citation>
    <scope>NUCLEOTIDE SEQUENCE [LARGE SCALE GENOMIC DNA]</scope>
    <source>
        <strain evidence="8">ATCC 35705 / DSM 5219 / SLP</strain>
    </source>
</reference>
<evidence type="ECO:0000313" key="7">
    <source>
        <dbReference type="EMBL" id="ADE35781.1"/>
    </source>
</evidence>
<accession>D5E9D0</accession>
<dbReference type="KEGG" id="mmh:Mmah_0249"/>
<evidence type="ECO:0000256" key="3">
    <source>
        <dbReference type="ARBA" id="ARBA00022842"/>
    </source>
</evidence>
<dbReference type="HOGENOM" id="CLU_044146_2_0_2"/>
<proteinExistence type="inferred from homology"/>
<dbReference type="EMBL" id="CP001994">
    <property type="protein sequence ID" value="ADE35781.1"/>
    <property type="molecule type" value="Genomic_DNA"/>
</dbReference>
<dbReference type="InterPro" id="IPR006382">
    <property type="entry name" value="PGPase"/>
</dbReference>
<name>D5E9D0_METMS</name>
<dbReference type="NCBIfam" id="TIGR01487">
    <property type="entry name" value="Pglycolate_arch"/>
    <property type="match status" value="1"/>
</dbReference>
<dbReference type="GO" id="GO:0000287">
    <property type="term" value="F:magnesium ion binding"/>
    <property type="evidence" value="ECO:0007669"/>
    <property type="project" value="InterPro"/>
</dbReference>
<evidence type="ECO:0000256" key="5">
    <source>
        <dbReference type="HAMAP-Rule" id="MF_01419"/>
    </source>
</evidence>
<dbReference type="NCBIfam" id="TIGR01484">
    <property type="entry name" value="HAD-SF-IIB"/>
    <property type="match status" value="1"/>
</dbReference>
<sequence>MMKFKALAIDIDGTITYSDRRLHFLAAEHLRNLGIPVVLATGNVLCYAAATSKLIGLGGKVISENGGVISTGFDTNPHISESMEECEKAFSYLSNRFDLIRLDGDLRKTEIALRRNVNADDLQASLEGAGFYIEVIDTQFALHIKSKKVNKGTGLEKMASLMDLDVSDFIAIGDSVNDREMFEVAGYGIAVDNADPGLKLIADHVTSMSFGEGTVEALQILCRRDFF</sequence>
<dbReference type="NCBIfam" id="NF002245">
    <property type="entry name" value="PRK01158.1"/>
    <property type="match status" value="1"/>
</dbReference>
<keyword evidence="2 5" id="KW-0378">Hydrolase</keyword>
<feature type="binding site" evidence="5">
    <location>
        <position position="12"/>
    </location>
    <ligand>
        <name>Mg(2+)</name>
        <dbReference type="ChEBI" id="CHEBI:18420"/>
    </ligand>
</feature>
<dbReference type="GO" id="GO:0005829">
    <property type="term" value="C:cytosol"/>
    <property type="evidence" value="ECO:0007669"/>
    <property type="project" value="TreeGrafter"/>
</dbReference>
<dbReference type="PANTHER" id="PTHR10000">
    <property type="entry name" value="PHOSPHOSERINE PHOSPHATASE"/>
    <property type="match status" value="1"/>
</dbReference>
<dbReference type="InterPro" id="IPR036412">
    <property type="entry name" value="HAD-like_sf"/>
</dbReference>
<dbReference type="STRING" id="547558.Mmah_0249"/>